<keyword evidence="1" id="KW-0812">Transmembrane</keyword>
<dbReference type="Proteomes" id="UP001215827">
    <property type="component" value="Chromosome"/>
</dbReference>
<accession>A0ABY8FSM1</accession>
<gene>
    <name evidence="2" type="ORF">P7228_08540</name>
</gene>
<evidence type="ECO:0000313" key="3">
    <source>
        <dbReference type="Proteomes" id="UP001215827"/>
    </source>
</evidence>
<sequence length="156" mass="16611">MPEFLRRTFPARFDNHFPGTPIAFYAFVLIAVATTMRSLIHLAAPDGGAQSIATIPLASYSTGAAGTVIGIFSLWGLSQTIIAALYWLAILRYRALIPLFYLLLVVEYAGRMAIGHTRVVETVSTAPGSVINLPLVVVCSALYGLSVSGAQATPPD</sequence>
<organism evidence="2 3">
    <name type="scientific">Altererythrobacter arenosus</name>
    <dbReference type="NCBI Taxonomy" id="3032592"/>
    <lineage>
        <taxon>Bacteria</taxon>
        <taxon>Pseudomonadati</taxon>
        <taxon>Pseudomonadota</taxon>
        <taxon>Alphaproteobacteria</taxon>
        <taxon>Sphingomonadales</taxon>
        <taxon>Erythrobacteraceae</taxon>
        <taxon>Altererythrobacter</taxon>
    </lineage>
</organism>
<protein>
    <recommendedName>
        <fullName evidence="4">Yip1 domain-containing protein</fullName>
    </recommendedName>
</protein>
<dbReference type="RefSeq" id="WP_278014822.1">
    <property type="nucleotide sequence ID" value="NZ_CP121106.1"/>
</dbReference>
<name>A0ABY8FSM1_9SPHN</name>
<reference evidence="2 3" key="1">
    <citation type="submission" date="2023-03" db="EMBL/GenBank/DDBJ databases">
        <title>Altererythrobacter sp. CAU 1644 isolated from sand.</title>
        <authorList>
            <person name="Kim W."/>
        </authorList>
    </citation>
    <scope>NUCLEOTIDE SEQUENCE [LARGE SCALE GENOMIC DNA]</scope>
    <source>
        <strain evidence="2 3">CAU 1644</strain>
    </source>
</reference>
<keyword evidence="1" id="KW-0472">Membrane</keyword>
<evidence type="ECO:0008006" key="4">
    <source>
        <dbReference type="Google" id="ProtNLM"/>
    </source>
</evidence>
<evidence type="ECO:0000256" key="1">
    <source>
        <dbReference type="SAM" id="Phobius"/>
    </source>
</evidence>
<dbReference type="EMBL" id="CP121106">
    <property type="protein sequence ID" value="WFL76056.1"/>
    <property type="molecule type" value="Genomic_DNA"/>
</dbReference>
<keyword evidence="3" id="KW-1185">Reference proteome</keyword>
<feature type="transmembrane region" description="Helical" evidence="1">
    <location>
        <begin position="52"/>
        <end position="75"/>
    </location>
</feature>
<keyword evidence="1" id="KW-1133">Transmembrane helix</keyword>
<feature type="transmembrane region" description="Helical" evidence="1">
    <location>
        <begin position="81"/>
        <end position="104"/>
    </location>
</feature>
<proteinExistence type="predicted"/>
<feature type="transmembrane region" description="Helical" evidence="1">
    <location>
        <begin position="22"/>
        <end position="40"/>
    </location>
</feature>
<evidence type="ECO:0000313" key="2">
    <source>
        <dbReference type="EMBL" id="WFL76056.1"/>
    </source>
</evidence>